<organism evidence="2 3">
    <name type="scientific">Streptomyces akebiae</name>
    <dbReference type="NCBI Taxonomy" id="2865673"/>
    <lineage>
        <taxon>Bacteria</taxon>
        <taxon>Bacillati</taxon>
        <taxon>Actinomycetota</taxon>
        <taxon>Actinomycetes</taxon>
        <taxon>Kitasatosporales</taxon>
        <taxon>Streptomycetaceae</taxon>
        <taxon>Streptomyces</taxon>
    </lineage>
</organism>
<evidence type="ECO:0000313" key="2">
    <source>
        <dbReference type="EMBL" id="QYX75524.1"/>
    </source>
</evidence>
<keyword evidence="3" id="KW-1185">Reference proteome</keyword>
<gene>
    <name evidence="2" type="ORF">K1J60_02440</name>
</gene>
<evidence type="ECO:0000313" key="3">
    <source>
        <dbReference type="Proteomes" id="UP000827138"/>
    </source>
</evidence>
<evidence type="ECO:0000259" key="1">
    <source>
        <dbReference type="Pfam" id="PF12770"/>
    </source>
</evidence>
<feature type="domain" description="CHAT" evidence="1">
    <location>
        <begin position="624"/>
        <end position="900"/>
    </location>
</feature>
<protein>
    <submittedName>
        <fullName evidence="2">CHAT domain-containing protein</fullName>
    </submittedName>
</protein>
<reference evidence="2 3" key="1">
    <citation type="submission" date="2021-08" db="EMBL/GenBank/DDBJ databases">
        <authorList>
            <person name="Ping M."/>
        </authorList>
    </citation>
    <scope>NUCLEOTIDE SEQUENCE [LARGE SCALE GENOMIC DNA]</scope>
    <source>
        <strain evidence="2 3">MG28</strain>
    </source>
</reference>
<dbReference type="Proteomes" id="UP000827138">
    <property type="component" value="Chromosome"/>
</dbReference>
<dbReference type="InterPro" id="IPR024983">
    <property type="entry name" value="CHAT_dom"/>
</dbReference>
<accession>A0ABX8XIV3</accession>
<dbReference type="EMBL" id="CP080647">
    <property type="protein sequence ID" value="QYX75524.1"/>
    <property type="molecule type" value="Genomic_DNA"/>
</dbReference>
<proteinExistence type="predicted"/>
<dbReference type="Pfam" id="PF12770">
    <property type="entry name" value="CHAT"/>
    <property type="match status" value="1"/>
</dbReference>
<name>A0ABX8XIV3_9ACTN</name>
<dbReference type="RefSeq" id="WP_220644685.1">
    <property type="nucleotide sequence ID" value="NZ_CP080647.1"/>
</dbReference>
<sequence>MVELHDLAGHFFELGARYWQTADAGRPTGRLFQQLTGLGRRILAVLDGPGGAVPGPVKASDVAGVLLDAYGRELTTHPGRARTYRQVKGHWAEAEEFTPHATADQLRNFLAGKAQYELQEGRLTEALALVDQATRLPHEPSRSLHGTTATPYGDLRVLRAETLHRLYDAETALEVLVPLEKELAAVLPDGPIDESDPAAMRPLAAHLAGGDAGRATVARLLQASTVYFRLLDVKAGALRDTGRPEAAERAYLMGMPLYTASGLPEAGLLQLARCALDRGAVAEAYRRLDLAAPLFEDAHVEDRSSMRAHLRVVRGAAYCRMRAEAARLSKADRWWEQALHWCDLGTRRTADHPDDSLEAGLHAERARTHRDREDRAGAARAYHEMALALDRVLRVPLGHRFDTLHLRFRRPLLDEALAFAEETGDARLCAVVTDLLKARAFSARLSLARSDALSTPDAVAETTEQEARNGPDRAAFAELTERIAEAERHGSAKEADRLRAHRAELLTRIRATDPRWHLIRDDPPFDPDRLTRFLADYGTAAPGSNPGRCVALSLYARPDAILSLLAGPDGRLVTAVRRLDEKTLAALEAHRRELRGGGGRLDFWGHHGIGLADLIPPAFADEIADSGTCLLSPHGRLHTLPWTVVRHHGRHVVRETAIGIVPNLSCVPLLDHRPDGPVRATLLGVTRQPDGELLPEAQRAVRQLSRFLGADRLREEPFTGRHATVATLGGLLNSGPPMRGRTDVLQIITHGLPDPGAPFGAGIRMTDGMFETGEVLMSRMCFQEVLLTACSTGLRATADRGGGHGALAGPTPRTPSPLELAGDVANSLVHAFHEAGAGFVLASPFPMWSRLAIHHCVEWIVHRCHGSAPLEAARRAAVALLDDDESPEQTDKWAGITAYGAR</sequence>